<evidence type="ECO:0000313" key="5">
    <source>
        <dbReference type="Proteomes" id="UP000477311"/>
    </source>
</evidence>
<comment type="caution">
    <text evidence="4">The sequence shown here is derived from an EMBL/GenBank/DDBJ whole genome shotgun (WGS) entry which is preliminary data.</text>
</comment>
<accession>A0A6M1RX10</accession>
<dbReference type="AlphaFoldDB" id="A0A6M1RX10"/>
<dbReference type="Pfam" id="PF01370">
    <property type="entry name" value="Epimerase"/>
    <property type="match status" value="1"/>
</dbReference>
<dbReference type="PANTHER" id="PTHR43000">
    <property type="entry name" value="DTDP-D-GLUCOSE 4,6-DEHYDRATASE-RELATED"/>
    <property type="match status" value="1"/>
</dbReference>
<keyword evidence="2" id="KW-0812">Transmembrane</keyword>
<organism evidence="4 5">
    <name type="scientific">Limisphaera ngatamarikiensis</name>
    <dbReference type="NCBI Taxonomy" id="1324935"/>
    <lineage>
        <taxon>Bacteria</taxon>
        <taxon>Pseudomonadati</taxon>
        <taxon>Verrucomicrobiota</taxon>
        <taxon>Verrucomicrobiia</taxon>
        <taxon>Limisphaerales</taxon>
        <taxon>Limisphaeraceae</taxon>
        <taxon>Limisphaera</taxon>
    </lineage>
</organism>
<feature type="domain" description="NAD-dependent epimerase/dehydratase" evidence="3">
    <location>
        <begin position="22"/>
        <end position="256"/>
    </location>
</feature>
<evidence type="ECO:0000256" key="1">
    <source>
        <dbReference type="ARBA" id="ARBA00007637"/>
    </source>
</evidence>
<keyword evidence="2" id="KW-0472">Membrane</keyword>
<keyword evidence="5" id="KW-1185">Reference proteome</keyword>
<dbReference type="Proteomes" id="UP000477311">
    <property type="component" value="Unassembled WGS sequence"/>
</dbReference>
<feature type="transmembrane region" description="Helical" evidence="2">
    <location>
        <begin position="20"/>
        <end position="38"/>
    </location>
</feature>
<dbReference type="InterPro" id="IPR036291">
    <property type="entry name" value="NAD(P)-bd_dom_sf"/>
</dbReference>
<dbReference type="Gene3D" id="3.90.25.10">
    <property type="entry name" value="UDP-galactose 4-epimerase, domain 1"/>
    <property type="match status" value="1"/>
</dbReference>
<gene>
    <name evidence="4" type="ORF">G4L39_10890</name>
</gene>
<sequence length="349" mass="39889">MIIDTKRVVEPDPPLQPDDLLVITGAGGFIGGNLVRYFRKKGFRRIRAVDKKPLPQWYIREPGVENLCLDLSIEENCRRAVEGAVEVYNLAADMGGMGFIERYRVECLRSILINTHLIESAWRAGVRRYFFSSSACAYNIQLQQDPNARALKESDAYPAWPERGYGWEKLMSEIFCQEYWAERGLKTFIARFHNVYGPYGTWDGGREKAPAAICRKVIEAIDRGDLRITIWGDGRQTRSFMYIDDCVYGIDRIMHCDELIATPINLGSSELVSINDLVSLVEKIAGVTLKREYDLNAPRGVAGRNSDNTFIKKVLGWEPSTPLEQGLRVTYHWIKEQYEARKQGRHVVE</sequence>
<dbReference type="InterPro" id="IPR001509">
    <property type="entry name" value="Epimerase_deHydtase"/>
</dbReference>
<evidence type="ECO:0000313" key="4">
    <source>
        <dbReference type="EMBL" id="NGO39894.1"/>
    </source>
</evidence>
<reference evidence="4 5" key="1">
    <citation type="submission" date="2020-02" db="EMBL/GenBank/DDBJ databases">
        <title>Draft genome sequence of Limisphaera ngatamarikiensis NGM72.4T, a thermophilic Verrucomicrobia grouped in subdivision 3.</title>
        <authorList>
            <person name="Carere C.R."/>
            <person name="Steen J."/>
            <person name="Hugenholtz P."/>
            <person name="Stott M.B."/>
        </authorList>
    </citation>
    <scope>NUCLEOTIDE SEQUENCE [LARGE SCALE GENOMIC DNA]</scope>
    <source>
        <strain evidence="4 5">NGM72.4</strain>
    </source>
</reference>
<proteinExistence type="inferred from homology"/>
<dbReference type="RefSeq" id="WP_165108182.1">
    <property type="nucleotide sequence ID" value="NZ_JAAKYA010000076.1"/>
</dbReference>
<dbReference type="SUPFAM" id="SSF51735">
    <property type="entry name" value="NAD(P)-binding Rossmann-fold domains"/>
    <property type="match status" value="1"/>
</dbReference>
<dbReference type="EMBL" id="JAAKYA010000076">
    <property type="protein sequence ID" value="NGO39894.1"/>
    <property type="molecule type" value="Genomic_DNA"/>
</dbReference>
<dbReference type="Gene3D" id="3.40.50.720">
    <property type="entry name" value="NAD(P)-binding Rossmann-like Domain"/>
    <property type="match status" value="1"/>
</dbReference>
<protein>
    <submittedName>
        <fullName evidence="4">NAD-dependent epimerase/dehydratase family protein</fullName>
    </submittedName>
</protein>
<comment type="similarity">
    <text evidence="1">Belongs to the NAD(P)-dependent epimerase/dehydratase family.</text>
</comment>
<evidence type="ECO:0000256" key="2">
    <source>
        <dbReference type="SAM" id="Phobius"/>
    </source>
</evidence>
<name>A0A6M1RX10_9BACT</name>
<keyword evidence="2" id="KW-1133">Transmembrane helix</keyword>
<evidence type="ECO:0000259" key="3">
    <source>
        <dbReference type="Pfam" id="PF01370"/>
    </source>
</evidence>